<feature type="compositionally biased region" description="Acidic residues" evidence="4">
    <location>
        <begin position="81"/>
        <end position="107"/>
    </location>
</feature>
<dbReference type="AlphaFoldDB" id="A0A061J4E0"/>
<feature type="transmembrane region" description="Helical" evidence="5">
    <location>
        <begin position="20"/>
        <end position="38"/>
    </location>
</feature>
<dbReference type="GO" id="GO:0004045">
    <property type="term" value="F:peptidyl-tRNA hydrolase activity"/>
    <property type="evidence" value="ECO:0007669"/>
    <property type="project" value="UniProtKB-EC"/>
</dbReference>
<dbReference type="PANTHER" id="PTHR12649:SF25">
    <property type="entry name" value="AMINOACYL-TRNA HYDROLASE"/>
    <property type="match status" value="1"/>
</dbReference>
<evidence type="ECO:0000256" key="5">
    <source>
        <dbReference type="SAM" id="Phobius"/>
    </source>
</evidence>
<keyword evidence="5" id="KW-1133">Transmembrane helix</keyword>
<keyword evidence="7" id="KW-1185">Reference proteome</keyword>
<reference evidence="6 7" key="1">
    <citation type="submission" date="2013-07" db="EMBL/GenBank/DDBJ databases">
        <authorList>
            <person name="Stoco P.H."/>
            <person name="Wagner G."/>
            <person name="Gerber A."/>
            <person name="Zaha A."/>
            <person name="Thompson C."/>
            <person name="Bartholomeu D.C."/>
            <person name="Luckemeyer D.D."/>
            <person name="Bahia D."/>
            <person name="Loreto E."/>
            <person name="Prestes E.B."/>
            <person name="Lima F.M."/>
            <person name="Rodrigues-Luiz G."/>
            <person name="Vallejo G.A."/>
            <person name="Filho J.F."/>
            <person name="Monteiro K.M."/>
            <person name="Tyler K.M."/>
            <person name="de Almeida L.G."/>
            <person name="Ortiz M.F."/>
            <person name="Siervo M.A."/>
            <person name="de Moraes M.H."/>
            <person name="Cunha O.L."/>
            <person name="Mendonca-Neto R."/>
            <person name="Silva R."/>
            <person name="Teixeira S.M."/>
            <person name="Murta S.M."/>
            <person name="Sincero T.C."/>
            <person name="Mendes T.A."/>
            <person name="Urmenyi T.P."/>
            <person name="Silva V.G."/>
            <person name="da Rocha W.D."/>
            <person name="Andersson B."/>
            <person name="Romanha A.J."/>
            <person name="Steindel M."/>
            <person name="de Vasconcelos A.T."/>
            <person name="Grisard E.C."/>
        </authorList>
    </citation>
    <scope>NUCLEOTIDE SEQUENCE [LARGE SCALE GENOMIC DNA]</scope>
    <source>
        <strain evidence="6 7">SC58</strain>
    </source>
</reference>
<dbReference type="Pfam" id="PF01981">
    <property type="entry name" value="PTH2"/>
    <property type="match status" value="1"/>
</dbReference>
<dbReference type="InterPro" id="IPR002833">
    <property type="entry name" value="PTH2"/>
</dbReference>
<proteinExistence type="predicted"/>
<gene>
    <name evidence="6" type="ORF">TRSC58_04144</name>
</gene>
<comment type="caution">
    <text evidence="6">The sequence shown here is derived from an EMBL/GenBank/DDBJ whole genome shotgun (WGS) entry which is preliminary data.</text>
</comment>
<feature type="compositionally biased region" description="Low complexity" evidence="4">
    <location>
        <begin position="52"/>
        <end position="66"/>
    </location>
</feature>
<evidence type="ECO:0000256" key="3">
    <source>
        <dbReference type="ARBA" id="ARBA00048707"/>
    </source>
</evidence>
<organism evidence="6 7">
    <name type="scientific">Trypanosoma rangeli SC58</name>
    <dbReference type="NCBI Taxonomy" id="429131"/>
    <lineage>
        <taxon>Eukaryota</taxon>
        <taxon>Discoba</taxon>
        <taxon>Euglenozoa</taxon>
        <taxon>Kinetoplastea</taxon>
        <taxon>Metakinetoplastina</taxon>
        <taxon>Trypanosomatida</taxon>
        <taxon>Trypanosomatidae</taxon>
        <taxon>Trypanosoma</taxon>
        <taxon>Herpetosoma</taxon>
    </lineage>
</organism>
<keyword evidence="2" id="KW-0378">Hydrolase</keyword>
<protein>
    <recommendedName>
        <fullName evidence="1">peptidyl-tRNA hydrolase</fullName>
        <ecNumber evidence="1">3.1.1.29</ecNumber>
    </recommendedName>
</protein>
<evidence type="ECO:0000313" key="7">
    <source>
        <dbReference type="Proteomes" id="UP000031737"/>
    </source>
</evidence>
<evidence type="ECO:0000256" key="2">
    <source>
        <dbReference type="ARBA" id="ARBA00022801"/>
    </source>
</evidence>
<comment type="catalytic activity">
    <reaction evidence="3">
        <text>an N-acyl-L-alpha-aminoacyl-tRNA + H2O = an N-acyl-L-amino acid + a tRNA + H(+)</text>
        <dbReference type="Rhea" id="RHEA:54448"/>
        <dbReference type="Rhea" id="RHEA-COMP:10123"/>
        <dbReference type="Rhea" id="RHEA-COMP:13883"/>
        <dbReference type="ChEBI" id="CHEBI:15377"/>
        <dbReference type="ChEBI" id="CHEBI:15378"/>
        <dbReference type="ChEBI" id="CHEBI:59874"/>
        <dbReference type="ChEBI" id="CHEBI:78442"/>
        <dbReference type="ChEBI" id="CHEBI:138191"/>
        <dbReference type="EC" id="3.1.1.29"/>
    </reaction>
</comment>
<dbReference type="InterPro" id="IPR023476">
    <property type="entry name" value="Pep_tRNA_hydro_II_dom_sf"/>
</dbReference>
<evidence type="ECO:0000256" key="4">
    <source>
        <dbReference type="SAM" id="MobiDB-lite"/>
    </source>
</evidence>
<evidence type="ECO:0000313" key="6">
    <source>
        <dbReference type="EMBL" id="ESL08157.1"/>
    </source>
</evidence>
<dbReference type="EC" id="3.1.1.29" evidence="1"/>
<dbReference type="OrthoDB" id="1733656at2759"/>
<dbReference type="VEuPathDB" id="TriTrypDB:TRSC58_04144"/>
<accession>A0A061J4E0</accession>
<feature type="region of interest" description="Disordered" evidence="4">
    <location>
        <begin position="52"/>
        <end position="107"/>
    </location>
</feature>
<dbReference type="GO" id="GO:0005829">
    <property type="term" value="C:cytosol"/>
    <property type="evidence" value="ECO:0007669"/>
    <property type="project" value="TreeGrafter"/>
</dbReference>
<keyword evidence="5" id="KW-0472">Membrane</keyword>
<keyword evidence="5" id="KW-0812">Transmembrane</keyword>
<name>A0A061J4E0_TRYRA</name>
<dbReference type="EMBL" id="AUPL01004144">
    <property type="protein sequence ID" value="ESL08157.1"/>
    <property type="molecule type" value="Genomic_DNA"/>
</dbReference>
<evidence type="ECO:0000256" key="1">
    <source>
        <dbReference type="ARBA" id="ARBA00013260"/>
    </source>
</evidence>
<dbReference type="Proteomes" id="UP000031737">
    <property type="component" value="Unassembled WGS sequence"/>
</dbReference>
<sequence length="242" mass="26392">MHTNGEAQTTGDVAGVLKLSLLGFVLGCVMAVAVDWFIHKCRKGLQTSRILSSSASGEGKQSSTPLQQPPPLPFTPGVGQGEEEEEWSTEAEEEEEENDEGTSDYDSEFERIEELQLKMVLVIRRDVTDMTTNDICALSAGAAVSLVQKIQRDGEHKEWKVWYEWWRRVGCAKITLKSPDYSTLEQVALAAEAGGLPWHGTLPLPSSLVKEDNEEQMGVVVAVGPAPSAVLNPITGKLKLLS</sequence>
<dbReference type="SUPFAM" id="SSF102462">
    <property type="entry name" value="Peptidyl-tRNA hydrolase II"/>
    <property type="match status" value="1"/>
</dbReference>
<dbReference type="Gene3D" id="3.40.1490.10">
    <property type="entry name" value="Bit1"/>
    <property type="match status" value="1"/>
</dbReference>
<dbReference type="PANTHER" id="PTHR12649">
    <property type="entry name" value="PEPTIDYL-TRNA HYDROLASE 2"/>
    <property type="match status" value="1"/>
</dbReference>